<dbReference type="AlphaFoldDB" id="A0A2M4CFA5"/>
<evidence type="ECO:0000313" key="1">
    <source>
        <dbReference type="EMBL" id="MBW64026.1"/>
    </source>
</evidence>
<organism evidence="1">
    <name type="scientific">Anopheles marajoara</name>
    <dbReference type="NCBI Taxonomy" id="58244"/>
    <lineage>
        <taxon>Eukaryota</taxon>
        <taxon>Metazoa</taxon>
        <taxon>Ecdysozoa</taxon>
        <taxon>Arthropoda</taxon>
        <taxon>Hexapoda</taxon>
        <taxon>Insecta</taxon>
        <taxon>Pterygota</taxon>
        <taxon>Neoptera</taxon>
        <taxon>Endopterygota</taxon>
        <taxon>Diptera</taxon>
        <taxon>Nematocera</taxon>
        <taxon>Culicoidea</taxon>
        <taxon>Culicidae</taxon>
        <taxon>Anophelinae</taxon>
        <taxon>Anopheles</taxon>
    </lineage>
</organism>
<protein>
    <submittedName>
        <fullName evidence="1">Putative secreted protein</fullName>
    </submittedName>
</protein>
<accession>A0A2M4CFA5</accession>
<reference evidence="1" key="1">
    <citation type="submission" date="2018-01" db="EMBL/GenBank/DDBJ databases">
        <title>An insight into the sialome of Amazonian anophelines.</title>
        <authorList>
            <person name="Ribeiro J.M."/>
            <person name="Scarpassa V."/>
            <person name="Calvo E."/>
        </authorList>
    </citation>
    <scope>NUCLEOTIDE SEQUENCE</scope>
    <source>
        <tissue evidence="1">Salivary glands</tissue>
    </source>
</reference>
<proteinExistence type="predicted"/>
<sequence length="67" mass="7551">MLCFSNLIVPSVVCSVCRMAFSISVQLFPGIHSRKKKWEECGIIWKDDDHATVQVSVLHLSSSSRRS</sequence>
<dbReference type="EMBL" id="GGFJ01014885">
    <property type="protein sequence ID" value="MBW64026.1"/>
    <property type="molecule type" value="Transcribed_RNA"/>
</dbReference>
<name>A0A2M4CFA5_9DIPT</name>